<evidence type="ECO:0000313" key="9">
    <source>
        <dbReference type="Proteomes" id="UP000238350"/>
    </source>
</evidence>
<dbReference type="InterPro" id="IPR029021">
    <property type="entry name" value="Prot-tyrosine_phosphatase-like"/>
</dbReference>
<dbReference type="Gene3D" id="3.90.190.10">
    <property type="entry name" value="Protein tyrosine phosphatase superfamily"/>
    <property type="match status" value="1"/>
</dbReference>
<protein>
    <recommendedName>
        <fullName evidence="2">protein-tyrosine-phosphatase</fullName>
        <ecNumber evidence="2">3.1.3.48</ecNumber>
    </recommendedName>
</protein>
<dbReference type="GeneID" id="36517702"/>
<evidence type="ECO:0000259" key="7">
    <source>
        <dbReference type="PROSITE" id="PS50056"/>
    </source>
</evidence>
<dbReference type="InterPro" id="IPR000387">
    <property type="entry name" value="Tyr_Pase_dom"/>
</dbReference>
<keyword evidence="3" id="KW-0378">Hydrolase</keyword>
<evidence type="ECO:0000259" key="6">
    <source>
        <dbReference type="PROSITE" id="PS50054"/>
    </source>
</evidence>
<reference evidence="8 9" key="1">
    <citation type="submission" date="2017-04" db="EMBL/GenBank/DDBJ databases">
        <title>Genome sequencing of [Candida] sorbophila.</title>
        <authorList>
            <person name="Ahn J.O."/>
        </authorList>
    </citation>
    <scope>NUCLEOTIDE SEQUENCE [LARGE SCALE GENOMIC DNA]</scope>
    <source>
        <strain evidence="8 9">DS02</strain>
    </source>
</reference>
<evidence type="ECO:0000256" key="2">
    <source>
        <dbReference type="ARBA" id="ARBA00013064"/>
    </source>
</evidence>
<dbReference type="RefSeq" id="XP_024666279.1">
    <property type="nucleotide sequence ID" value="XM_024810511.1"/>
</dbReference>
<dbReference type="InterPro" id="IPR016130">
    <property type="entry name" value="Tyr_Pase_AS"/>
</dbReference>
<evidence type="ECO:0000256" key="5">
    <source>
        <dbReference type="PIRSR" id="PIRSR000941-50"/>
    </source>
</evidence>
<dbReference type="AlphaFoldDB" id="A0A2T0FMX1"/>
<dbReference type="PIRSF" id="PIRSF000941">
    <property type="entry name" value="DUSP12"/>
    <property type="match status" value="1"/>
</dbReference>
<gene>
    <name evidence="8" type="ORF">B9G98_03954</name>
</gene>
<evidence type="ECO:0000313" key="8">
    <source>
        <dbReference type="EMBL" id="PRT56334.1"/>
    </source>
</evidence>
<dbReference type="InterPro" id="IPR003595">
    <property type="entry name" value="Tyr_Pase_cat"/>
</dbReference>
<dbReference type="SMART" id="SM00404">
    <property type="entry name" value="PTPc_motif"/>
    <property type="match status" value="1"/>
</dbReference>
<proteinExistence type="inferred from homology"/>
<dbReference type="SMART" id="SM00195">
    <property type="entry name" value="DSPc"/>
    <property type="match status" value="1"/>
</dbReference>
<feature type="domain" description="Tyrosine-protein phosphatase" evidence="6">
    <location>
        <begin position="2"/>
        <end position="152"/>
    </location>
</feature>
<evidence type="ECO:0000256" key="3">
    <source>
        <dbReference type="ARBA" id="ARBA00022801"/>
    </source>
</evidence>
<dbReference type="EC" id="3.1.3.48" evidence="2"/>
<keyword evidence="9" id="KW-1185">Reference proteome</keyword>
<dbReference type="InterPro" id="IPR016278">
    <property type="entry name" value="DUSP12"/>
</dbReference>
<keyword evidence="4" id="KW-0904">Protein phosphatase</keyword>
<accession>A0A2T0FMX1</accession>
<dbReference type="PROSITE" id="PS50054">
    <property type="entry name" value="TYR_PHOSPHATASE_DUAL"/>
    <property type="match status" value="1"/>
</dbReference>
<dbReference type="SUPFAM" id="SSF52799">
    <property type="entry name" value="(Phosphotyrosine protein) phosphatases II"/>
    <property type="match status" value="1"/>
</dbReference>
<dbReference type="InterPro" id="IPR020422">
    <property type="entry name" value="TYR_PHOSPHATASE_DUAL_dom"/>
</dbReference>
<dbReference type="EMBL" id="NDIQ01000022">
    <property type="protein sequence ID" value="PRT56334.1"/>
    <property type="molecule type" value="Genomic_DNA"/>
</dbReference>
<dbReference type="PROSITE" id="PS50056">
    <property type="entry name" value="TYR_PHOSPHATASE_2"/>
    <property type="match status" value="1"/>
</dbReference>
<dbReference type="PANTHER" id="PTHR45848">
    <property type="entry name" value="DUAL SPECIFICITY PROTEIN PHOSPHATASE 12 FAMILY MEMBER"/>
    <property type="match status" value="1"/>
</dbReference>
<dbReference type="GO" id="GO:0008138">
    <property type="term" value="F:protein tyrosine/serine/threonine phosphatase activity"/>
    <property type="evidence" value="ECO:0007669"/>
    <property type="project" value="InterPro"/>
</dbReference>
<dbReference type="PROSITE" id="PS00383">
    <property type="entry name" value="TYR_PHOSPHATASE_1"/>
    <property type="match status" value="1"/>
</dbReference>
<comment type="similarity">
    <text evidence="1">Belongs to the protein-tyrosine phosphatase family. Non-receptor class dual specificity subfamily.</text>
</comment>
<feature type="domain" description="Tyrosine specific protein phosphatases" evidence="7">
    <location>
        <begin position="72"/>
        <end position="131"/>
    </location>
</feature>
<dbReference type="OrthoDB" id="2017893at2759"/>
<organism evidence="8 9">
    <name type="scientific">Wickerhamiella sorbophila</name>
    <dbReference type="NCBI Taxonomy" id="45607"/>
    <lineage>
        <taxon>Eukaryota</taxon>
        <taxon>Fungi</taxon>
        <taxon>Dikarya</taxon>
        <taxon>Ascomycota</taxon>
        <taxon>Saccharomycotina</taxon>
        <taxon>Dipodascomycetes</taxon>
        <taxon>Dipodascales</taxon>
        <taxon>Trichomonascaceae</taxon>
        <taxon>Wickerhamiella</taxon>
    </lineage>
</organism>
<dbReference type="Pfam" id="PF00782">
    <property type="entry name" value="DSPc"/>
    <property type="match status" value="1"/>
</dbReference>
<dbReference type="GO" id="GO:0004725">
    <property type="term" value="F:protein tyrosine phosphatase activity"/>
    <property type="evidence" value="ECO:0007669"/>
    <property type="project" value="UniProtKB-EC"/>
</dbReference>
<dbReference type="GO" id="GO:0005634">
    <property type="term" value="C:nucleus"/>
    <property type="evidence" value="ECO:0007669"/>
    <property type="project" value="TreeGrafter"/>
</dbReference>
<name>A0A2T0FMX1_9ASCO</name>
<dbReference type="InterPro" id="IPR000340">
    <property type="entry name" value="Dual-sp_phosphatase_cat-dom"/>
</dbReference>
<dbReference type="CDD" id="cd14498">
    <property type="entry name" value="DSP"/>
    <property type="match status" value="1"/>
</dbReference>
<dbReference type="STRING" id="45607.A0A2T0FMX1"/>
<comment type="caution">
    <text evidence="8">The sequence shown here is derived from an EMBL/GenBank/DDBJ whole genome shotgun (WGS) entry which is preliminary data.</text>
</comment>
<feature type="active site" description="Phosphocysteine intermediate" evidence="5">
    <location>
        <position position="96"/>
    </location>
</feature>
<dbReference type="PANTHER" id="PTHR45848:SF4">
    <property type="entry name" value="DUAL SPECIFICITY PROTEIN PHOSPHATASE 12"/>
    <property type="match status" value="1"/>
</dbReference>
<sequence length="366" mass="41794">MAMHKITDDIWVGSLMSLTAVKTLSKYNITHILSVVDIRATGHDVGKFRETLQKNFKHLYLEIQDVEEEDIMQFFGQTNEFIEDAVSKGGSVLVHCIAGISRSATCACAYIMKKNKWNAEETIQFVKSKRPIANPNKSFVEQLEVYYQCGYEITDDKKLYREWKLRNQASYFAYQQVDDKTIKFTKVEMPALKVLWRHILHFVVPPELIGKVRHIKVNDVVFAVTEPISQTLKSPRDNIQIIAGEEVFAISHEVFENILQKIATKTTVLRCKSCSGTVATSAVFVNHKPASQTPCQHFFLEPMEWMRGELEQGKLEGRIDCPHCHAKLGSYLWQGSRCSCGEWVVPSIKLQKSRVDQMTQQSKASL</sequence>
<evidence type="ECO:0000256" key="1">
    <source>
        <dbReference type="ARBA" id="ARBA00008601"/>
    </source>
</evidence>
<evidence type="ECO:0000256" key="4">
    <source>
        <dbReference type="ARBA" id="ARBA00022912"/>
    </source>
</evidence>
<dbReference type="Proteomes" id="UP000238350">
    <property type="component" value="Unassembled WGS sequence"/>
</dbReference>